<accession>A0ABT1N649</accession>
<comment type="caution">
    <text evidence="1">The sequence shown here is derived from an EMBL/GenBank/DDBJ whole genome shotgun (WGS) entry which is preliminary data.</text>
</comment>
<keyword evidence="1" id="KW-0449">Lipoprotein</keyword>
<name>A0ABT1N649_9GAMM</name>
<dbReference type="SUPFAM" id="SSF159270">
    <property type="entry name" value="YmcC-like"/>
    <property type="match status" value="1"/>
</dbReference>
<proteinExistence type="predicted"/>
<reference evidence="1 2" key="1">
    <citation type="submission" date="2022-07" db="EMBL/GenBank/DDBJ databases">
        <title>Photobacterium pectinilyticum sp. nov., a marine bacterium isolated from surface seawater of Qingdao offshore.</title>
        <authorList>
            <person name="Wang X."/>
        </authorList>
    </citation>
    <scope>NUCLEOTIDE SEQUENCE [LARGE SCALE GENOMIC DNA]</scope>
    <source>
        <strain evidence="1 2">ZSDE20</strain>
    </source>
</reference>
<dbReference type="EMBL" id="JANEYT010000053">
    <property type="protein sequence ID" value="MCQ1060017.1"/>
    <property type="molecule type" value="Genomic_DNA"/>
</dbReference>
<dbReference type="PROSITE" id="PS51257">
    <property type="entry name" value="PROKAR_LIPOPROTEIN"/>
    <property type="match status" value="1"/>
</dbReference>
<gene>
    <name evidence="1" type="ORF">NHN17_18385</name>
</gene>
<keyword evidence="2" id="KW-1185">Reference proteome</keyword>
<evidence type="ECO:0000313" key="1">
    <source>
        <dbReference type="EMBL" id="MCQ1060017.1"/>
    </source>
</evidence>
<protein>
    <submittedName>
        <fullName evidence="1">YjbF family lipoprotein</fullName>
    </submittedName>
</protein>
<dbReference type="Gene3D" id="2.40.360.10">
    <property type="entry name" value="YmcC-like"/>
    <property type="match status" value="1"/>
</dbReference>
<sequence>MDFTRLRPLWSTFALITLTVFVSLTSGCSQNFKDVNDTMSLAFLGEDDASLNAADINQLPYASLYARVEDGPQAFMVLALAEDEPSLTSNPNDSSTKTKTSLQLKWLSSDKGMLVTQAGRLVKTLNLPQGNLVAVESDFTDPLALGLHRSDTPTVWQYTLDWQPGYHYGYQALSQFAPQGKQVIVINEQPVDVLYFIETVSVEKLNISYQNEYWLSPNNGQVIKSRQKPAPSLPYIELTILKPFA</sequence>
<dbReference type="Proteomes" id="UP001524460">
    <property type="component" value="Unassembled WGS sequence"/>
</dbReference>
<dbReference type="RefSeq" id="WP_255044103.1">
    <property type="nucleotide sequence ID" value="NZ_JANEYT010000053.1"/>
</dbReference>
<dbReference type="InterPro" id="IPR023373">
    <property type="entry name" value="YmcC_sf"/>
</dbReference>
<dbReference type="InterPro" id="IPR021308">
    <property type="entry name" value="GfcB"/>
</dbReference>
<organism evidence="1 2">
    <name type="scientific">Photobacterium pectinilyticum</name>
    <dbReference type="NCBI Taxonomy" id="2906793"/>
    <lineage>
        <taxon>Bacteria</taxon>
        <taxon>Pseudomonadati</taxon>
        <taxon>Pseudomonadota</taxon>
        <taxon>Gammaproteobacteria</taxon>
        <taxon>Vibrionales</taxon>
        <taxon>Vibrionaceae</taxon>
        <taxon>Photobacterium</taxon>
    </lineage>
</organism>
<dbReference type="Pfam" id="PF11102">
    <property type="entry name" value="YjbF"/>
    <property type="match status" value="1"/>
</dbReference>
<evidence type="ECO:0000313" key="2">
    <source>
        <dbReference type="Proteomes" id="UP001524460"/>
    </source>
</evidence>